<reference evidence="9" key="1">
    <citation type="submission" date="2023-10" db="EMBL/GenBank/DDBJ databases">
        <title>Genome assembly of Pristionchus species.</title>
        <authorList>
            <person name="Yoshida K."/>
            <person name="Sommer R.J."/>
        </authorList>
    </citation>
    <scope>NUCLEOTIDE SEQUENCE</scope>
    <source>
        <strain evidence="9">RS5133</strain>
    </source>
</reference>
<keyword evidence="4" id="KW-0342">GTP-binding</keyword>
<dbReference type="InterPro" id="IPR027266">
    <property type="entry name" value="TrmE/GcvT-like"/>
</dbReference>
<dbReference type="GO" id="GO:0003924">
    <property type="term" value="F:GTPase activity"/>
    <property type="evidence" value="ECO:0007669"/>
    <property type="project" value="InterPro"/>
</dbReference>
<dbReference type="CDD" id="cd14858">
    <property type="entry name" value="TrmE_N"/>
    <property type="match status" value="1"/>
</dbReference>
<evidence type="ECO:0000313" key="10">
    <source>
        <dbReference type="Proteomes" id="UP001432322"/>
    </source>
</evidence>
<evidence type="ECO:0000256" key="2">
    <source>
        <dbReference type="ARBA" id="ARBA00022694"/>
    </source>
</evidence>
<evidence type="ECO:0000256" key="1">
    <source>
        <dbReference type="ARBA" id="ARBA00011043"/>
    </source>
</evidence>
<dbReference type="GO" id="GO:0002098">
    <property type="term" value="P:tRNA wobble uridine modification"/>
    <property type="evidence" value="ECO:0007669"/>
    <property type="project" value="TreeGrafter"/>
</dbReference>
<dbReference type="NCBIfam" id="TIGR00231">
    <property type="entry name" value="small_GTP"/>
    <property type="match status" value="1"/>
</dbReference>
<evidence type="ECO:0000259" key="7">
    <source>
        <dbReference type="Pfam" id="PF01926"/>
    </source>
</evidence>
<proteinExistence type="inferred from homology"/>
<dbReference type="Gene3D" id="3.30.1360.120">
    <property type="entry name" value="Probable tRNA modification gtpase trme, domain 1"/>
    <property type="match status" value="1"/>
</dbReference>
<evidence type="ECO:0000256" key="3">
    <source>
        <dbReference type="ARBA" id="ARBA00022741"/>
    </source>
</evidence>
<feature type="domain" description="G" evidence="7">
    <location>
        <begin position="210"/>
        <end position="320"/>
    </location>
</feature>
<keyword evidence="5" id="KW-0175">Coiled coil</keyword>
<feature type="non-terminal residue" evidence="9">
    <location>
        <position position="1"/>
    </location>
</feature>
<dbReference type="InterPro" id="IPR027417">
    <property type="entry name" value="P-loop_NTPase"/>
</dbReference>
<dbReference type="GO" id="GO:0005525">
    <property type="term" value="F:GTP binding"/>
    <property type="evidence" value="ECO:0007669"/>
    <property type="project" value="UniProtKB-KW"/>
</dbReference>
<name>A0AAV5WCJ1_9BILA</name>
<dbReference type="Gene3D" id="1.20.120.430">
    <property type="entry name" value="tRNA modification GTPase MnmE domain 2"/>
    <property type="match status" value="1"/>
</dbReference>
<dbReference type="Gene3D" id="3.40.50.300">
    <property type="entry name" value="P-loop containing nucleotide triphosphate hydrolases"/>
    <property type="match status" value="1"/>
</dbReference>
<keyword evidence="3" id="KW-0547">Nucleotide-binding</keyword>
<feature type="domain" description="GTP-binding protein TrmE N-terminal" evidence="8">
    <location>
        <begin position="4"/>
        <end position="119"/>
    </location>
</feature>
<dbReference type="InterPro" id="IPR006073">
    <property type="entry name" value="GTP-bd"/>
</dbReference>
<gene>
    <name evidence="9" type="ORF">PFISCL1PPCAC_19751</name>
</gene>
<evidence type="ECO:0008006" key="11">
    <source>
        <dbReference type="Google" id="ProtNLM"/>
    </source>
</evidence>
<dbReference type="InterPro" id="IPR031168">
    <property type="entry name" value="G_TrmE"/>
</dbReference>
<dbReference type="EMBL" id="BTSY01000005">
    <property type="protein sequence ID" value="GMT28454.1"/>
    <property type="molecule type" value="Genomic_DNA"/>
</dbReference>
<feature type="chain" id="PRO_5043461951" description="TrmE-type G domain-containing protein" evidence="6">
    <location>
        <begin position="19"/>
        <end position="423"/>
    </location>
</feature>
<dbReference type="PANTHER" id="PTHR42714">
    <property type="entry name" value="TRNA MODIFICATION GTPASE GTPBP3"/>
    <property type="match status" value="1"/>
</dbReference>
<organism evidence="9 10">
    <name type="scientific">Pristionchus fissidentatus</name>
    <dbReference type="NCBI Taxonomy" id="1538716"/>
    <lineage>
        <taxon>Eukaryota</taxon>
        <taxon>Metazoa</taxon>
        <taxon>Ecdysozoa</taxon>
        <taxon>Nematoda</taxon>
        <taxon>Chromadorea</taxon>
        <taxon>Rhabditida</taxon>
        <taxon>Rhabditina</taxon>
        <taxon>Diplogasteromorpha</taxon>
        <taxon>Diplogasteroidea</taxon>
        <taxon>Neodiplogasteridae</taxon>
        <taxon>Pristionchus</taxon>
    </lineage>
</organism>
<dbReference type="InterPro" id="IPR027368">
    <property type="entry name" value="MnmE_dom2"/>
</dbReference>
<dbReference type="GO" id="GO:0005739">
    <property type="term" value="C:mitochondrion"/>
    <property type="evidence" value="ECO:0007669"/>
    <property type="project" value="TreeGrafter"/>
</dbReference>
<dbReference type="AlphaFoldDB" id="A0AAV5WCJ1"/>
<keyword evidence="2" id="KW-0819">tRNA processing</keyword>
<evidence type="ECO:0000256" key="4">
    <source>
        <dbReference type="ARBA" id="ARBA00023134"/>
    </source>
</evidence>
<dbReference type="HAMAP" id="MF_00379">
    <property type="entry name" value="GTPase_MnmE"/>
    <property type="match status" value="1"/>
</dbReference>
<dbReference type="PANTHER" id="PTHR42714:SF2">
    <property type="entry name" value="TRNA MODIFICATION GTPASE GTPBP3, MITOCHONDRIAL"/>
    <property type="match status" value="1"/>
</dbReference>
<dbReference type="Proteomes" id="UP001432322">
    <property type="component" value="Unassembled WGS sequence"/>
</dbReference>
<dbReference type="InterPro" id="IPR004520">
    <property type="entry name" value="GTPase_MnmE"/>
</dbReference>
<comment type="similarity">
    <text evidence="1">Belongs to the TRAFAC class TrmE-Era-EngA-EngB-Septin-like GTPase superfamily. TrmE GTPase family.</text>
</comment>
<dbReference type="SUPFAM" id="SSF52540">
    <property type="entry name" value="P-loop containing nucleoside triphosphate hydrolases"/>
    <property type="match status" value="1"/>
</dbReference>
<dbReference type="InterPro" id="IPR018948">
    <property type="entry name" value="GTP-bd_TrmE_N"/>
</dbReference>
<keyword evidence="10" id="KW-1185">Reference proteome</keyword>
<evidence type="ECO:0000313" key="9">
    <source>
        <dbReference type="EMBL" id="GMT28454.1"/>
    </source>
</evidence>
<sequence>RMSTIFALSSGSLPAALAIFRLSGPMSKGTLMRITKKKELLPRYMFYSKIYDCTGQVFDSAMAAYLPGPSTFTGEDTAEVFVHGSVAVVDRMTETLSSLPGMRHATAGEFTKRALLNGKISVHEMNALGALLQSTTPRQMEQANRALKQGDWLHKSITRLRCKLAIVADFGEDVTSNIDEVRRELEALLIEIKEKRRKGLAGERVRKGVKIVLVGRPNVGKSSIFNRLCGFDRAIVSTVPGTTRDSLEISRIIGGINVTIEDTAGIHYSNNPVEKDGIKRSMQKMNEADVIVAVVDASREDREILHIIPSHIPHIVVFNKADLMDKKPSIEGSQVYTIATASDGCESLEKKLEETLMELCPPYAELTLTAGVSEVEKLIEECLSHNDIGLMNEILQMASEVWGRADTNEQLISDIMKNFCIGK</sequence>
<evidence type="ECO:0000256" key="5">
    <source>
        <dbReference type="SAM" id="Coils"/>
    </source>
</evidence>
<feature type="signal peptide" evidence="6">
    <location>
        <begin position="1"/>
        <end position="18"/>
    </location>
</feature>
<accession>A0AAV5WCJ1</accession>
<dbReference type="GO" id="GO:0030488">
    <property type="term" value="P:tRNA methylation"/>
    <property type="evidence" value="ECO:0007669"/>
    <property type="project" value="TreeGrafter"/>
</dbReference>
<dbReference type="InterPro" id="IPR005225">
    <property type="entry name" value="Small_GTP-bd"/>
</dbReference>
<comment type="caution">
    <text evidence="9">The sequence shown here is derived from an EMBL/GenBank/DDBJ whole genome shotgun (WGS) entry which is preliminary data.</text>
</comment>
<keyword evidence="6" id="KW-0732">Signal</keyword>
<evidence type="ECO:0000259" key="8">
    <source>
        <dbReference type="Pfam" id="PF10396"/>
    </source>
</evidence>
<feature type="coiled-coil region" evidence="5">
    <location>
        <begin position="171"/>
        <end position="198"/>
    </location>
</feature>
<evidence type="ECO:0000256" key="6">
    <source>
        <dbReference type="SAM" id="SignalP"/>
    </source>
</evidence>
<dbReference type="PRINTS" id="PR00449">
    <property type="entry name" value="RASTRNSFRMNG"/>
</dbReference>
<protein>
    <recommendedName>
        <fullName evidence="11">TrmE-type G domain-containing protein</fullName>
    </recommendedName>
</protein>
<dbReference type="Pfam" id="PF01926">
    <property type="entry name" value="MMR_HSR1"/>
    <property type="match status" value="1"/>
</dbReference>
<dbReference type="CDD" id="cd04164">
    <property type="entry name" value="trmE"/>
    <property type="match status" value="1"/>
</dbReference>
<dbReference type="Pfam" id="PF10396">
    <property type="entry name" value="TrmE_N"/>
    <property type="match status" value="1"/>
</dbReference>